<feature type="domain" description="RNA polymerase sigma-70 region 4" evidence="8">
    <location>
        <begin position="223"/>
        <end position="276"/>
    </location>
</feature>
<dbReference type="PIRSF" id="PIRSF000770">
    <property type="entry name" value="RNA_pol_sigma-SigE/K"/>
    <property type="match status" value="1"/>
</dbReference>
<dbReference type="GO" id="GO:0016987">
    <property type="term" value="F:sigma factor activity"/>
    <property type="evidence" value="ECO:0007669"/>
    <property type="project" value="UniProtKB-KW"/>
</dbReference>
<evidence type="ECO:0000259" key="8">
    <source>
        <dbReference type="Pfam" id="PF04545"/>
    </source>
</evidence>
<keyword evidence="4" id="KW-0804">Transcription</keyword>
<dbReference type="Pfam" id="PF04539">
    <property type="entry name" value="Sigma70_r3"/>
    <property type="match status" value="1"/>
</dbReference>
<dbReference type="RefSeq" id="WP_148782215.1">
    <property type="nucleotide sequence ID" value="NZ_VNHU01000003.1"/>
</dbReference>
<dbReference type="CDD" id="cd06171">
    <property type="entry name" value="Sigma70_r4"/>
    <property type="match status" value="1"/>
</dbReference>
<dbReference type="SUPFAM" id="SSF88946">
    <property type="entry name" value="Sigma2 domain of RNA polymerase sigma factors"/>
    <property type="match status" value="1"/>
</dbReference>
<evidence type="ECO:0000256" key="2">
    <source>
        <dbReference type="ARBA" id="ARBA00023082"/>
    </source>
</evidence>
<dbReference type="SUPFAM" id="SSF88659">
    <property type="entry name" value="Sigma3 and sigma4 domains of RNA polymerase sigma factors"/>
    <property type="match status" value="2"/>
</dbReference>
<proteinExistence type="predicted"/>
<comment type="caution">
    <text evidence="9">The sequence shown here is derived from an EMBL/GenBank/DDBJ whole genome shotgun (WGS) entry which is preliminary data.</text>
</comment>
<dbReference type="Pfam" id="PF04545">
    <property type="entry name" value="Sigma70_r4"/>
    <property type="match status" value="1"/>
</dbReference>
<dbReference type="InterPro" id="IPR009042">
    <property type="entry name" value="RNA_pol_sigma70_r1_2"/>
</dbReference>
<dbReference type="NCBIfam" id="TIGR02937">
    <property type="entry name" value="sigma70-ECF"/>
    <property type="match status" value="1"/>
</dbReference>
<dbReference type="InterPro" id="IPR007630">
    <property type="entry name" value="RNA_pol_sigma70_r4"/>
</dbReference>
<dbReference type="PRINTS" id="PR00046">
    <property type="entry name" value="SIGMA70FCT"/>
</dbReference>
<dbReference type="OrthoDB" id="9809557at2"/>
<dbReference type="Pfam" id="PF04542">
    <property type="entry name" value="Sigma70_r2"/>
    <property type="match status" value="1"/>
</dbReference>
<keyword evidence="1" id="KW-0805">Transcription regulation</keyword>
<dbReference type="InterPro" id="IPR007624">
    <property type="entry name" value="RNA_pol_sigma70_r3"/>
</dbReference>
<protein>
    <submittedName>
        <fullName evidence="9">RNA polymerase primary sigma factor</fullName>
    </submittedName>
</protein>
<dbReference type="InterPro" id="IPR036388">
    <property type="entry name" value="WH-like_DNA-bd_sf"/>
</dbReference>
<gene>
    <name evidence="9" type="ORF">BD809_103286</name>
</gene>
<feature type="domain" description="RNA polymerase sigma-70 region 2" evidence="7">
    <location>
        <begin position="55"/>
        <end position="123"/>
    </location>
</feature>
<evidence type="ECO:0000256" key="4">
    <source>
        <dbReference type="ARBA" id="ARBA00023163"/>
    </source>
</evidence>
<dbReference type="Proteomes" id="UP000324376">
    <property type="component" value="Unassembled WGS sequence"/>
</dbReference>
<dbReference type="GO" id="GO:0003677">
    <property type="term" value="F:DNA binding"/>
    <property type="evidence" value="ECO:0007669"/>
    <property type="project" value="UniProtKB-KW"/>
</dbReference>
<dbReference type="Pfam" id="PF00140">
    <property type="entry name" value="Sigma70_r1_2"/>
    <property type="match status" value="1"/>
</dbReference>
<sequence length="288" mass="33132">MRQLKITKQVTNRESKSLNSYLQDVSKIDMITADEEVELAKRIQKGDETALNKLTRANLRFVISVAKQYQNQGLSLPDLINEGNVGLVKAAKRFDETRGFKFISYAVWWIRQAILQAIAEQARIVRLPLNKIGEITKINKVMGHLQQKYQRKPTAEEIASELQISISKVKLSLKNSSRSLSMDAPFQEGEDDFNMYNVLQSGDTPKPDNELMHESLKIEIERALDTLTPREKDVVMLNFGLNNQAAMTLEEIGQTFDISRERVRQIREKAIRRLRNRSKNRILKNYLG</sequence>
<evidence type="ECO:0000259" key="6">
    <source>
        <dbReference type="Pfam" id="PF04539"/>
    </source>
</evidence>
<feature type="domain" description="RNA polymerase sigma-70 region 3" evidence="6">
    <location>
        <begin position="135"/>
        <end position="192"/>
    </location>
</feature>
<keyword evidence="3" id="KW-0238">DNA-binding</keyword>
<dbReference type="InterPro" id="IPR013324">
    <property type="entry name" value="RNA_pol_sigma_r3/r4-like"/>
</dbReference>
<dbReference type="InterPro" id="IPR050239">
    <property type="entry name" value="Sigma-70_RNA_pol_init_factors"/>
</dbReference>
<keyword evidence="2" id="KW-0731">Sigma factor</keyword>
<name>A0A5S5C9P7_9FLAO</name>
<dbReference type="Gene3D" id="1.10.10.10">
    <property type="entry name" value="Winged helix-like DNA-binding domain superfamily/Winged helix DNA-binding domain"/>
    <property type="match status" value="2"/>
</dbReference>
<dbReference type="EMBL" id="VNHU01000003">
    <property type="protein sequence ID" value="TYP75222.1"/>
    <property type="molecule type" value="Genomic_DNA"/>
</dbReference>
<dbReference type="Gene3D" id="1.10.601.10">
    <property type="entry name" value="RNA Polymerase Primary Sigma Factor"/>
    <property type="match status" value="1"/>
</dbReference>
<dbReference type="InterPro" id="IPR000943">
    <property type="entry name" value="RNA_pol_sigma70"/>
</dbReference>
<evidence type="ECO:0000259" key="7">
    <source>
        <dbReference type="Pfam" id="PF04542"/>
    </source>
</evidence>
<dbReference type="InterPro" id="IPR007627">
    <property type="entry name" value="RNA_pol_sigma70_r2"/>
</dbReference>
<keyword evidence="10" id="KW-1185">Reference proteome</keyword>
<dbReference type="PANTHER" id="PTHR30603:SF47">
    <property type="entry name" value="RNA POLYMERASE SIGMA FACTOR SIGD, CHLOROPLASTIC"/>
    <property type="match status" value="1"/>
</dbReference>
<evidence type="ECO:0000259" key="5">
    <source>
        <dbReference type="Pfam" id="PF00140"/>
    </source>
</evidence>
<dbReference type="GO" id="GO:0006352">
    <property type="term" value="P:DNA-templated transcription initiation"/>
    <property type="evidence" value="ECO:0007669"/>
    <property type="project" value="InterPro"/>
</dbReference>
<feature type="domain" description="RNA polymerase sigma-70 region 1.2" evidence="5">
    <location>
        <begin position="17"/>
        <end position="48"/>
    </location>
</feature>
<accession>A0A5S5C9P7</accession>
<evidence type="ECO:0000313" key="9">
    <source>
        <dbReference type="EMBL" id="TYP75222.1"/>
    </source>
</evidence>
<reference evidence="9 10" key="1">
    <citation type="submission" date="2019-07" db="EMBL/GenBank/DDBJ databases">
        <title>Genomic Encyclopedia of Archaeal and Bacterial Type Strains, Phase II (KMG-II): from individual species to whole genera.</title>
        <authorList>
            <person name="Goeker M."/>
        </authorList>
    </citation>
    <scope>NUCLEOTIDE SEQUENCE [LARGE SCALE GENOMIC DNA]</scope>
    <source>
        <strain evidence="9 10">DSM 17527</strain>
    </source>
</reference>
<dbReference type="PANTHER" id="PTHR30603">
    <property type="entry name" value="RNA POLYMERASE SIGMA FACTOR RPO"/>
    <property type="match status" value="1"/>
</dbReference>
<dbReference type="AlphaFoldDB" id="A0A5S5C9P7"/>
<dbReference type="InterPro" id="IPR013325">
    <property type="entry name" value="RNA_pol_sigma_r2"/>
</dbReference>
<evidence type="ECO:0000313" key="10">
    <source>
        <dbReference type="Proteomes" id="UP000324376"/>
    </source>
</evidence>
<dbReference type="InterPro" id="IPR014284">
    <property type="entry name" value="RNA_pol_sigma-70_dom"/>
</dbReference>
<evidence type="ECO:0000256" key="1">
    <source>
        <dbReference type="ARBA" id="ARBA00023015"/>
    </source>
</evidence>
<evidence type="ECO:0000256" key="3">
    <source>
        <dbReference type="ARBA" id="ARBA00023125"/>
    </source>
</evidence>
<organism evidence="9 10">
    <name type="scientific">Aquimarina intermedia</name>
    <dbReference type="NCBI Taxonomy" id="350814"/>
    <lineage>
        <taxon>Bacteria</taxon>
        <taxon>Pseudomonadati</taxon>
        <taxon>Bacteroidota</taxon>
        <taxon>Flavobacteriia</taxon>
        <taxon>Flavobacteriales</taxon>
        <taxon>Flavobacteriaceae</taxon>
        <taxon>Aquimarina</taxon>
    </lineage>
</organism>